<gene>
    <name evidence="2" type="ORF">AB6A40_007733</name>
</gene>
<keyword evidence="3" id="KW-1185">Reference proteome</keyword>
<dbReference type="InterPro" id="IPR002913">
    <property type="entry name" value="START_lipid-bd_dom"/>
</dbReference>
<dbReference type="EMBL" id="JBGFUD010006493">
    <property type="protein sequence ID" value="MFH4981024.1"/>
    <property type="molecule type" value="Genomic_DNA"/>
</dbReference>
<protein>
    <recommendedName>
        <fullName evidence="1">START domain-containing protein</fullName>
    </recommendedName>
</protein>
<evidence type="ECO:0000313" key="2">
    <source>
        <dbReference type="EMBL" id="MFH4981024.1"/>
    </source>
</evidence>
<dbReference type="InterPro" id="IPR023393">
    <property type="entry name" value="START-like_dom_sf"/>
</dbReference>
<dbReference type="Pfam" id="PF01852">
    <property type="entry name" value="START"/>
    <property type="match status" value="1"/>
</dbReference>
<feature type="domain" description="START" evidence="1">
    <location>
        <begin position="50"/>
        <end position="218"/>
    </location>
</feature>
<proteinExistence type="predicted"/>
<dbReference type="Gene3D" id="3.30.530.20">
    <property type="match status" value="1"/>
</dbReference>
<dbReference type="PANTHER" id="PTHR46121">
    <property type="entry name" value="STEROIDOGENIC ACUTE REGULATORY PROTEIN-LIKE"/>
    <property type="match status" value="1"/>
</dbReference>
<name>A0ABD6ES83_9BILA</name>
<evidence type="ECO:0000313" key="3">
    <source>
        <dbReference type="Proteomes" id="UP001608902"/>
    </source>
</evidence>
<accession>A0ABD6ES83</accession>
<comment type="caution">
    <text evidence="2">The sequence shown here is derived from an EMBL/GenBank/DDBJ whole genome shotgun (WGS) entry which is preliminary data.</text>
</comment>
<evidence type="ECO:0000259" key="1">
    <source>
        <dbReference type="Pfam" id="PF01852"/>
    </source>
</evidence>
<sequence length="249" mass="28574">MTSLVVPMSNLTTNAERIASCAEGNGEIDNAKKSIEDLIGICSSPQFNTREDWEKVASCRRSSLYAKEYPFGRVYTLKVLYDFPMNQLFNEHWSNIEFTPTYNKNALSVKRIGTISPEVDLIQYIVSDICKMGQREFLMTRTWKKLGDSIFVALRSVGDETCDLHPTAPRSIMILGGARLNRHPRDPMKTVVDYIVCLDFNDSEFTKEITQFIISKFMMEDVEYTQLQLDKVRQNARRTSKNAADTYVF</sequence>
<dbReference type="Proteomes" id="UP001608902">
    <property type="component" value="Unassembled WGS sequence"/>
</dbReference>
<dbReference type="AlphaFoldDB" id="A0ABD6ES83"/>
<dbReference type="InterPro" id="IPR051869">
    <property type="entry name" value="STARD3"/>
</dbReference>
<organism evidence="2 3">
    <name type="scientific">Gnathostoma spinigerum</name>
    <dbReference type="NCBI Taxonomy" id="75299"/>
    <lineage>
        <taxon>Eukaryota</taxon>
        <taxon>Metazoa</taxon>
        <taxon>Ecdysozoa</taxon>
        <taxon>Nematoda</taxon>
        <taxon>Chromadorea</taxon>
        <taxon>Rhabditida</taxon>
        <taxon>Spirurina</taxon>
        <taxon>Gnathostomatomorpha</taxon>
        <taxon>Gnathostomatoidea</taxon>
        <taxon>Gnathostomatidae</taxon>
        <taxon>Gnathostoma</taxon>
    </lineage>
</organism>
<reference evidence="2 3" key="1">
    <citation type="submission" date="2024-08" db="EMBL/GenBank/DDBJ databases">
        <title>Gnathostoma spinigerum genome.</title>
        <authorList>
            <person name="Gonzalez-Bertolin B."/>
            <person name="Monzon S."/>
            <person name="Zaballos A."/>
            <person name="Jimenez P."/>
            <person name="Dekumyoy P."/>
            <person name="Varona S."/>
            <person name="Cuesta I."/>
            <person name="Sumanam S."/>
            <person name="Adisakwattana P."/>
            <person name="Gasser R.B."/>
            <person name="Hernandez-Gonzalez A."/>
            <person name="Young N.D."/>
            <person name="Perteguer M.J."/>
        </authorList>
    </citation>
    <scope>NUCLEOTIDE SEQUENCE [LARGE SCALE GENOMIC DNA]</scope>
    <source>
        <strain evidence="2">AL3</strain>
        <tissue evidence="2">Liver</tissue>
    </source>
</reference>
<dbReference type="PANTHER" id="PTHR46121:SF3">
    <property type="entry name" value="STEROIDOGENIC ACUTE REGULATORY-LIKE PROTEIN 1"/>
    <property type="match status" value="1"/>
</dbReference>
<dbReference type="SUPFAM" id="SSF55961">
    <property type="entry name" value="Bet v1-like"/>
    <property type="match status" value="1"/>
</dbReference>